<dbReference type="EMBL" id="NRSD01000025">
    <property type="protein sequence ID" value="MBK1646462.1"/>
    <property type="molecule type" value="Genomic_DNA"/>
</dbReference>
<dbReference type="InterPro" id="IPR008978">
    <property type="entry name" value="HSP20-like_chaperone"/>
</dbReference>
<evidence type="ECO:0000256" key="3">
    <source>
        <dbReference type="RuleBase" id="RU003616"/>
    </source>
</evidence>
<evidence type="ECO:0000313" key="6">
    <source>
        <dbReference type="Proteomes" id="UP001138802"/>
    </source>
</evidence>
<evidence type="ECO:0000259" key="4">
    <source>
        <dbReference type="PROSITE" id="PS01031"/>
    </source>
</evidence>
<keyword evidence="1" id="KW-0346">Stress response</keyword>
<dbReference type="PANTHER" id="PTHR47062">
    <property type="match status" value="1"/>
</dbReference>
<dbReference type="PROSITE" id="PS01031">
    <property type="entry name" value="SHSP"/>
    <property type="match status" value="1"/>
</dbReference>
<evidence type="ECO:0000256" key="1">
    <source>
        <dbReference type="ARBA" id="ARBA00023016"/>
    </source>
</evidence>
<keyword evidence="6" id="KW-1185">Reference proteome</keyword>
<comment type="caution">
    <text evidence="5">The sequence shown here is derived from an EMBL/GenBank/DDBJ whole genome shotgun (WGS) entry which is preliminary data.</text>
</comment>
<dbReference type="PANTHER" id="PTHR47062:SF1">
    <property type="entry name" value="SMALL HEAT SHOCK PROTEIN IBPA"/>
    <property type="match status" value="1"/>
</dbReference>
<dbReference type="CDD" id="cd06470">
    <property type="entry name" value="ACD_IbpA-B_like"/>
    <property type="match status" value="1"/>
</dbReference>
<name>A0A9X0WLZ8_9GAMM</name>
<dbReference type="InterPro" id="IPR002068">
    <property type="entry name" value="A-crystallin/Hsp20_dom"/>
</dbReference>
<dbReference type="RefSeq" id="WP_200389272.1">
    <property type="nucleotide sequence ID" value="NZ_NRSD01000025.1"/>
</dbReference>
<dbReference type="Gene3D" id="2.60.40.790">
    <property type="match status" value="1"/>
</dbReference>
<evidence type="ECO:0000256" key="2">
    <source>
        <dbReference type="PROSITE-ProRule" id="PRU00285"/>
    </source>
</evidence>
<organism evidence="5 6">
    <name type="scientific">Thiocapsa imhoffii</name>
    <dbReference type="NCBI Taxonomy" id="382777"/>
    <lineage>
        <taxon>Bacteria</taxon>
        <taxon>Pseudomonadati</taxon>
        <taxon>Pseudomonadota</taxon>
        <taxon>Gammaproteobacteria</taxon>
        <taxon>Chromatiales</taxon>
        <taxon>Chromatiaceae</taxon>
        <taxon>Thiocapsa</taxon>
    </lineage>
</organism>
<protein>
    <submittedName>
        <fullName evidence="5">Heat-shock protein</fullName>
    </submittedName>
</protein>
<proteinExistence type="inferred from homology"/>
<gene>
    <name evidence="5" type="ORF">CKO25_17775</name>
</gene>
<dbReference type="Pfam" id="PF00011">
    <property type="entry name" value="HSP20"/>
    <property type="match status" value="1"/>
</dbReference>
<dbReference type="SUPFAM" id="SSF49764">
    <property type="entry name" value="HSP20-like chaperones"/>
    <property type="match status" value="1"/>
</dbReference>
<accession>A0A9X0WLZ8</accession>
<sequence>MTNIDFSPLLRSMIGVDRLTSALETAARSEPSGYPPYNIETADENRYRLTLAVAGFTEAELELEVKDSQLTITGQRRESEGEVRYLHRGIAQRGFTRQFQLADHMVVVGAKLDHGLLHIDLVREVPEAMKPRRIAIRTDSGQAAIEHEEAPAEVWQAA</sequence>
<dbReference type="InterPro" id="IPR037913">
    <property type="entry name" value="ACD_IbpA/B"/>
</dbReference>
<comment type="similarity">
    <text evidence="2 3">Belongs to the small heat shock protein (HSP20) family.</text>
</comment>
<dbReference type="AlphaFoldDB" id="A0A9X0WLZ8"/>
<dbReference type="Proteomes" id="UP001138802">
    <property type="component" value="Unassembled WGS sequence"/>
</dbReference>
<evidence type="ECO:0000313" key="5">
    <source>
        <dbReference type="EMBL" id="MBK1646462.1"/>
    </source>
</evidence>
<reference evidence="5 6" key="1">
    <citation type="journal article" date="2020" name="Microorganisms">
        <title>Osmotic Adaptation and Compatible Solute Biosynthesis of Phototrophic Bacteria as Revealed from Genome Analyses.</title>
        <authorList>
            <person name="Imhoff J.F."/>
            <person name="Rahn T."/>
            <person name="Kunzel S."/>
            <person name="Keller A."/>
            <person name="Neulinger S.C."/>
        </authorList>
    </citation>
    <scope>NUCLEOTIDE SEQUENCE [LARGE SCALE GENOMIC DNA]</scope>
    <source>
        <strain evidence="5 6">DSM 21303</strain>
    </source>
</reference>
<feature type="domain" description="SHSP" evidence="4">
    <location>
        <begin position="28"/>
        <end position="139"/>
    </location>
</feature>